<proteinExistence type="predicted"/>
<dbReference type="Proteomes" id="UP001168552">
    <property type="component" value="Unassembled WGS sequence"/>
</dbReference>
<keyword evidence="3" id="KW-0472">Membrane</keyword>
<evidence type="ECO:0000256" key="1">
    <source>
        <dbReference type="ARBA" id="ARBA00022553"/>
    </source>
</evidence>
<dbReference type="Pfam" id="PF07494">
    <property type="entry name" value="Reg_prop"/>
    <property type="match status" value="2"/>
</dbReference>
<feature type="transmembrane region" description="Helical" evidence="3">
    <location>
        <begin position="743"/>
        <end position="763"/>
    </location>
</feature>
<dbReference type="PANTHER" id="PTHR43547:SF2">
    <property type="entry name" value="HYBRID SIGNAL TRANSDUCTION HISTIDINE KINASE C"/>
    <property type="match status" value="1"/>
</dbReference>
<dbReference type="Gene3D" id="2.60.40.10">
    <property type="entry name" value="Immunoglobulins"/>
    <property type="match status" value="1"/>
</dbReference>
<feature type="domain" description="PPM-type phosphatase" evidence="5">
    <location>
        <begin position="870"/>
        <end position="1074"/>
    </location>
</feature>
<dbReference type="InterPro" id="IPR001932">
    <property type="entry name" value="PPM-type_phosphatase-like_dom"/>
</dbReference>
<keyword evidence="1" id="KW-0597">Phosphoprotein</keyword>
<keyword evidence="2" id="KW-0175">Coiled coil</keyword>
<dbReference type="Pfam" id="PF07228">
    <property type="entry name" value="SpoIIE"/>
    <property type="match status" value="1"/>
</dbReference>
<feature type="coiled-coil region" evidence="2">
    <location>
        <begin position="761"/>
        <end position="810"/>
    </location>
</feature>
<dbReference type="RefSeq" id="WP_320005060.1">
    <property type="nucleotide sequence ID" value="NZ_JAUHJS010000007.1"/>
</dbReference>
<dbReference type="Pfam" id="PF07495">
    <property type="entry name" value="Y_Y_Y"/>
    <property type="match status" value="1"/>
</dbReference>
<feature type="domain" description="Two component regulator three Y" evidence="6">
    <location>
        <begin position="678"/>
        <end position="735"/>
    </location>
</feature>
<keyword evidence="4" id="KW-0732">Signal</keyword>
<evidence type="ECO:0000256" key="3">
    <source>
        <dbReference type="SAM" id="Phobius"/>
    </source>
</evidence>
<gene>
    <name evidence="7" type="ORF">QWY31_13515</name>
</gene>
<evidence type="ECO:0000313" key="7">
    <source>
        <dbReference type="EMBL" id="MDN4166523.1"/>
    </source>
</evidence>
<dbReference type="SUPFAM" id="SSF63829">
    <property type="entry name" value="Calcium-dependent phosphotriesterase"/>
    <property type="match status" value="1"/>
</dbReference>
<dbReference type="Gene3D" id="2.130.10.10">
    <property type="entry name" value="YVTN repeat-like/Quinoprotein amine dehydrogenase"/>
    <property type="match status" value="4"/>
</dbReference>
<reference evidence="7" key="1">
    <citation type="submission" date="2023-06" db="EMBL/GenBank/DDBJ databases">
        <title>Cytophagales bacterium Strain LB-30, isolated from soil.</title>
        <authorList>
            <person name="Liu B."/>
        </authorList>
    </citation>
    <scope>NUCLEOTIDE SEQUENCE</scope>
    <source>
        <strain evidence="7">LB-30</strain>
    </source>
</reference>
<dbReference type="InterPro" id="IPR011123">
    <property type="entry name" value="Y_Y_Y"/>
</dbReference>
<dbReference type="SUPFAM" id="SSF50998">
    <property type="entry name" value="Quinoprotein alcohol dehydrogenase-like"/>
    <property type="match status" value="1"/>
</dbReference>
<dbReference type="EMBL" id="JAUHJS010000007">
    <property type="protein sequence ID" value="MDN4166523.1"/>
    <property type="molecule type" value="Genomic_DNA"/>
</dbReference>
<keyword evidence="3" id="KW-0812">Transmembrane</keyword>
<sequence>MRFPRLSLLLFFLPALLVSHLAQAQAPVFKDYELIRYNNQLATQAVFQCSQGYLWFGTSEGLFRFDGMEKVQYTTEDSLAENSVTSIAQASNGSFWLGHGSGLISYGYPGNWAAFEPREGTPASAISDILVQDSVVWFATLGEGVYYYHNERLYILTTDEGMPDNYVYDLEQDKQGNVWLSTDGGIAKLSLNEEGKYDIAIFEYAQGLPDNIVKALTYDGKEAFWIGMQDGGLAKITISDGKITPIIEDWNYGPINDIVVSENTLWIATDRKGLVAYSLNGSQNVKVFNRNSGLNQVRVKALLEDKEGNLWLGTSTGVVRSPGKQVEFLRSLPNGEAFDVQALCTSANGDVWFSTSTALYKVSQQNENFGEVEQFLTEGMYADMSFISLYEDESGMLWLGTYGFGLVQFNPATQSARLFSEKDGLQSANILSITGKEGRLYLATLEGAVRVTLGSVPRFESFTKESGHLLTNFLYKVFVDSKNRVWFASDGKGLSVWEADTFTHYTDTLGLNAGVFYGIDEDAEGMLWFNSADKGVYVFDGKTFQTINTKNGLREDNSAALIHDGKNHMVLVSRLGIDIIHAANKRFKYLGEEVGFADIIPNLNAATRDASGNIWFGTQQGLVKYAPLSSEYSKKVVPLIQQVSLFGKPIAPEDEYSFPHFNNNFTFDYVGIWHTAADKVSYQIKLENYDNDWVNSKNRQVTYSSLPHGTYTFQVRASADNDFEQADIAQFTFTIRPPFYKTVWFYILVVLAGIAGFFGIVRARERSLRETQRELEKMVDERTLEIKQQNEELEAQRDQINEKNLSLESAFVEIAKKNENITSSINYAKRIQRAILPLEDQLSAHLPEHMVYYRPKDIVSGDFYWMSAKGSRIYLAAVDCTGHGVPGAFMSLIGNSLLNEIVDNNEGIEPHQVLNRMNDGVIRMLKQGDITDEARKSRDGMDLALICLDLAQGHIEFAGAKRSLICIDSNDLIEYKGDKFSIGGQGLFDKEVVYHTITIPLHHGQHFYIFTDGYADQFSGHNATKFMTKTFKEFLLEIHQLPMEEQQNKLGKKISAWMGNAHQTDDMLVIGLRITEDYLEQKKK</sequence>
<organism evidence="7 8">
    <name type="scientific">Shiella aurantiaca</name>
    <dbReference type="NCBI Taxonomy" id="3058365"/>
    <lineage>
        <taxon>Bacteria</taxon>
        <taxon>Pseudomonadati</taxon>
        <taxon>Bacteroidota</taxon>
        <taxon>Cytophagia</taxon>
        <taxon>Cytophagales</taxon>
        <taxon>Shiellaceae</taxon>
        <taxon>Shiella</taxon>
    </lineage>
</organism>
<accession>A0ABT8F806</accession>
<dbReference type="InterPro" id="IPR011110">
    <property type="entry name" value="Reg_prop"/>
</dbReference>
<keyword evidence="3" id="KW-1133">Transmembrane helix</keyword>
<feature type="signal peptide" evidence="4">
    <location>
        <begin position="1"/>
        <end position="24"/>
    </location>
</feature>
<dbReference type="InterPro" id="IPR013783">
    <property type="entry name" value="Ig-like_fold"/>
</dbReference>
<evidence type="ECO:0000259" key="6">
    <source>
        <dbReference type="Pfam" id="PF07495"/>
    </source>
</evidence>
<evidence type="ECO:0000313" key="8">
    <source>
        <dbReference type="Proteomes" id="UP001168552"/>
    </source>
</evidence>
<feature type="chain" id="PRO_5045331352" evidence="4">
    <location>
        <begin position="25"/>
        <end position="1084"/>
    </location>
</feature>
<evidence type="ECO:0000259" key="5">
    <source>
        <dbReference type="Pfam" id="PF07228"/>
    </source>
</evidence>
<dbReference type="Gene3D" id="3.60.40.10">
    <property type="entry name" value="PPM-type phosphatase domain"/>
    <property type="match status" value="1"/>
</dbReference>
<dbReference type="InterPro" id="IPR036457">
    <property type="entry name" value="PPM-type-like_dom_sf"/>
</dbReference>
<name>A0ABT8F806_9BACT</name>
<dbReference type="InterPro" id="IPR015943">
    <property type="entry name" value="WD40/YVTN_repeat-like_dom_sf"/>
</dbReference>
<protein>
    <submittedName>
        <fullName evidence="7">Two-component regulator propeller domain-containing protein</fullName>
    </submittedName>
</protein>
<dbReference type="InterPro" id="IPR011047">
    <property type="entry name" value="Quinoprotein_ADH-like_sf"/>
</dbReference>
<evidence type="ECO:0000256" key="4">
    <source>
        <dbReference type="SAM" id="SignalP"/>
    </source>
</evidence>
<dbReference type="PANTHER" id="PTHR43547">
    <property type="entry name" value="TWO-COMPONENT HISTIDINE KINASE"/>
    <property type="match status" value="1"/>
</dbReference>
<keyword evidence="8" id="KW-1185">Reference proteome</keyword>
<evidence type="ECO:0000256" key="2">
    <source>
        <dbReference type="SAM" id="Coils"/>
    </source>
</evidence>
<comment type="caution">
    <text evidence="7">The sequence shown here is derived from an EMBL/GenBank/DDBJ whole genome shotgun (WGS) entry which is preliminary data.</text>
</comment>